<dbReference type="PANTHER" id="PTHR46070:SF1">
    <property type="entry name" value="PINSTRIPE, ISOFORM A"/>
    <property type="match status" value="1"/>
</dbReference>
<sequence>MTTSNQRESQRLFDYFAIIGLSPDGGLEPDRLQGEEVVVPPLERSYLARVLGHYPDHAPPAMPFDSHAVQMLCLPRGLQFRTQKHMLEPRFHPFLVTKEDGSRAHGFAYVFYEEVNSKQICTAMHTLQSVYLTEMSSSHGKSSTGTPTNTRDTRSLPRQFRLSSPKSPAALHFYDITKDQLYVTKCITLVGQHPYVYAARKFLKELYRFFIQCESSSVSLESHVYNLLYEVPAPPAGRCVALSCVGRTHICQRPTSHELPLFEYSLREFFLCLGVESVVQLLTCVLMENQVILVSSDYYKLMLVAESICTLIFPFVWQHVYVPILPSSLHHFLDAPVPFIMGLQCSHDSRDTIQIPNEANLCLVDVDEGTVEVPEDLPQFPHRADFIQELTQLLNKWEVPTGKLDRKSAAQGSGADHWTSDYQSGTMPTKLSWNLNEHHSQYKYRRRRKCSWSHDSDSGVSSTEGSISGSHSSIASVTTSSSPSPLQGFIPTSNKMHGFDPFHLSPQLKEITAIAKKAGVFDSEEVERIKQEGDPEMLEELKFNNAVREVFLNRFVHMFCAYDHFVIQPNCQQGTDMEQWLSCRETVQNFDKATFLSDQPEVHLPFLSRFIETQTFTSLVDHKILANWGKNNSNLSIFELRIKLLRDRYDDSLVRTPSYETCTTIKETEQILEKRLANIDYRAPLPQPMDPQAESCTQFNPGHFPLLDRIALNKEPHKSKKRSSHAWRRRERQERHLEHTGLSGDQRDKVIHEAKSKLQPKLADMSPAYMAQTNWKFVEQLLKECKNRTKRMLVEKMGSEAVELGHGEGSLVGVEENTLIASLCDLLERVWAHGLQSKQGKSALWSHLLNFQELEDCNDSSKPDNPNFLSPALQNTSPKISSLSPLSEIVLSIRMGNISGLGYLASQLANNFDLSTVALETESAPASPTKSSSNTNSLQKKPLQDRWPPDRSGERRSRAQDSSSGVPTLRPLPISVTFDMRNVLAMTEIKTHIGYARAWVRLSLEKKVLSKHLTVLLGNSKLLQDLYKRYAFLRCEDEKEQFLSYLLSLNAVDYFCFTNTYTTTMVPYRVVIFPSRKLSGASTSSNAWVSLGGTLGQTSNIPVPRNQVELVFQHKNLGLLTTLRIGHDNTGMSPKWMVEHVLVRNEVTGHTWKFPCGRWLGRGIDDGSLERILVGELVPSHITSDDLVESCRTPVRCRSPNMPGPRRSDLKLTIPDIQQHLGDSVNNLVKYFYKPEKERGSLTLLLCGDFGLVCCLEQVFSYGFKSTRFFGKNLYLWDYFERVQQHFEVLLREEAEREQLTGIARDGRDHGLNSMAELVGLVSRINASSSHLGKDDKFQLFVCLAARARLLPRILLPLQRSPVTSHMYDESSFLRDPQLVRDLINVLSALNDFEIVLESSLTRGID</sequence>
<accession>A0AAW0TCP1</accession>
<dbReference type="Pfam" id="PF02141">
    <property type="entry name" value="DENN"/>
    <property type="match status" value="1"/>
</dbReference>
<feature type="region of interest" description="Disordered" evidence="6">
    <location>
        <begin position="714"/>
        <end position="747"/>
    </location>
</feature>
<feature type="compositionally biased region" description="Low complexity" evidence="6">
    <location>
        <begin position="458"/>
        <end position="485"/>
    </location>
</feature>
<dbReference type="Pfam" id="PF01477">
    <property type="entry name" value="PLAT"/>
    <property type="match status" value="1"/>
</dbReference>
<comment type="caution">
    <text evidence="10">The sequence shown here is derived from an EMBL/GenBank/DDBJ whole genome shotgun (WGS) entry which is preliminary data.</text>
</comment>
<dbReference type="GO" id="GO:0016020">
    <property type="term" value="C:membrane"/>
    <property type="evidence" value="ECO:0007669"/>
    <property type="project" value="UniProtKB-SubCell"/>
</dbReference>
<feature type="domain" description="UDENN" evidence="8">
    <location>
        <begin position="32"/>
        <end position="633"/>
    </location>
</feature>
<dbReference type="EMBL" id="JARAKH010000034">
    <property type="protein sequence ID" value="KAK8384933.1"/>
    <property type="molecule type" value="Genomic_DNA"/>
</dbReference>
<feature type="compositionally biased region" description="Polar residues" evidence="6">
    <location>
        <begin position="924"/>
        <end position="939"/>
    </location>
</feature>
<feature type="domain" description="PLAT" evidence="7">
    <location>
        <begin position="1066"/>
        <end position="1174"/>
    </location>
</feature>
<evidence type="ECO:0000259" key="7">
    <source>
        <dbReference type="PROSITE" id="PS50095"/>
    </source>
</evidence>
<feature type="domain" description="RUN" evidence="9">
    <location>
        <begin position="1243"/>
        <end position="1402"/>
    </location>
</feature>
<reference evidence="10 11" key="1">
    <citation type="submission" date="2023-03" db="EMBL/GenBank/DDBJ databases">
        <title>High-quality genome of Scylla paramamosain provides insights in environmental adaptation.</title>
        <authorList>
            <person name="Zhang L."/>
        </authorList>
    </citation>
    <scope>NUCLEOTIDE SEQUENCE [LARGE SCALE GENOMIC DNA]</scope>
    <source>
        <strain evidence="10">LZ_2023a</strain>
        <tissue evidence="10">Muscle</tissue>
    </source>
</reference>
<feature type="compositionally biased region" description="Basic and acidic residues" evidence="6">
    <location>
        <begin position="942"/>
        <end position="959"/>
    </location>
</feature>
<dbReference type="Gene3D" id="3.40.50.11500">
    <property type="match status" value="1"/>
</dbReference>
<dbReference type="Gene3D" id="2.60.60.20">
    <property type="entry name" value="PLAT/LH2 domain"/>
    <property type="match status" value="1"/>
</dbReference>
<comment type="subcellular location">
    <subcellularLocation>
        <location evidence="1">Membrane</location>
    </subcellularLocation>
</comment>
<dbReference type="InterPro" id="IPR005112">
    <property type="entry name" value="dDENN_dom"/>
</dbReference>
<dbReference type="InterPro" id="IPR005113">
    <property type="entry name" value="uDENN_dom"/>
</dbReference>
<dbReference type="CDD" id="cd01757">
    <property type="entry name" value="PLAT_RAB6IP1"/>
    <property type="match status" value="1"/>
</dbReference>
<feature type="compositionally biased region" description="Basic residues" evidence="6">
    <location>
        <begin position="717"/>
        <end position="730"/>
    </location>
</feature>
<comment type="caution">
    <text evidence="5">Lacks conserved residue(s) required for the propagation of feature annotation.</text>
</comment>
<keyword evidence="4" id="KW-0472">Membrane</keyword>
<feature type="compositionally biased region" description="Basic and acidic residues" evidence="6">
    <location>
        <begin position="731"/>
        <end position="747"/>
    </location>
</feature>
<feature type="compositionally biased region" description="Polar residues" evidence="6">
    <location>
        <begin position="863"/>
        <end position="880"/>
    </location>
</feature>
<dbReference type="CDD" id="cd17677">
    <property type="entry name" value="RUN1_DENND5"/>
    <property type="match status" value="1"/>
</dbReference>
<protein>
    <recommendedName>
        <fullName evidence="12">DENN domain-containing protein 5B</fullName>
    </recommendedName>
</protein>
<dbReference type="PANTHER" id="PTHR46070">
    <property type="entry name" value="PINSTRIPE, ISOFORM A"/>
    <property type="match status" value="1"/>
</dbReference>
<keyword evidence="11" id="KW-1185">Reference proteome</keyword>
<dbReference type="PROSITE" id="PS50211">
    <property type="entry name" value="DENN"/>
    <property type="match status" value="1"/>
</dbReference>
<evidence type="ECO:0000313" key="11">
    <source>
        <dbReference type="Proteomes" id="UP001487740"/>
    </source>
</evidence>
<name>A0AAW0TCP1_SCYPA</name>
<evidence type="ECO:0000313" key="10">
    <source>
        <dbReference type="EMBL" id="KAK8384933.1"/>
    </source>
</evidence>
<dbReference type="CDD" id="cd17678">
    <property type="entry name" value="RUN2_DENND5"/>
    <property type="match status" value="1"/>
</dbReference>
<dbReference type="PROSITE" id="PS50826">
    <property type="entry name" value="RUN"/>
    <property type="match status" value="2"/>
</dbReference>
<dbReference type="InterPro" id="IPR037516">
    <property type="entry name" value="Tripartite_DENN"/>
</dbReference>
<dbReference type="InterPro" id="IPR043153">
    <property type="entry name" value="DENN_C"/>
</dbReference>
<comment type="similarity">
    <text evidence="2">Belongs to the RAB6IP1 family.</text>
</comment>
<dbReference type="InterPro" id="IPR047277">
    <property type="entry name" value="PLAT_RAB6IP1"/>
</dbReference>
<keyword evidence="3" id="KW-0677">Repeat</keyword>
<dbReference type="SMART" id="SM00800">
    <property type="entry name" value="uDENN"/>
    <property type="match status" value="1"/>
</dbReference>
<dbReference type="GO" id="GO:0005085">
    <property type="term" value="F:guanyl-nucleotide exchange factor activity"/>
    <property type="evidence" value="ECO:0007669"/>
    <property type="project" value="InterPro"/>
</dbReference>
<dbReference type="InterPro" id="IPR001194">
    <property type="entry name" value="cDENN_dom"/>
</dbReference>
<gene>
    <name evidence="10" type="ORF">O3P69_014478</name>
</gene>
<dbReference type="SUPFAM" id="SSF49723">
    <property type="entry name" value="Lipase/lipooxygenase domain (PLAT/LH2 domain)"/>
    <property type="match status" value="1"/>
</dbReference>
<dbReference type="InterPro" id="IPR036392">
    <property type="entry name" value="PLAT/LH2_dom_sf"/>
</dbReference>
<dbReference type="Proteomes" id="UP001487740">
    <property type="component" value="Unassembled WGS sequence"/>
</dbReference>
<feature type="region of interest" description="Disordered" evidence="6">
    <location>
        <begin position="923"/>
        <end position="968"/>
    </location>
</feature>
<dbReference type="SMART" id="SM00593">
    <property type="entry name" value="RUN"/>
    <property type="match status" value="2"/>
</dbReference>
<dbReference type="InterPro" id="IPR001024">
    <property type="entry name" value="PLAT/LH2_dom"/>
</dbReference>
<proteinExistence type="inferred from homology"/>
<evidence type="ECO:0000256" key="5">
    <source>
        <dbReference type="PROSITE-ProRule" id="PRU00152"/>
    </source>
</evidence>
<dbReference type="InterPro" id="IPR037213">
    <property type="entry name" value="Run_dom_sf"/>
</dbReference>
<organism evidence="10 11">
    <name type="scientific">Scylla paramamosain</name>
    <name type="common">Mud crab</name>
    <dbReference type="NCBI Taxonomy" id="85552"/>
    <lineage>
        <taxon>Eukaryota</taxon>
        <taxon>Metazoa</taxon>
        <taxon>Ecdysozoa</taxon>
        <taxon>Arthropoda</taxon>
        <taxon>Crustacea</taxon>
        <taxon>Multicrustacea</taxon>
        <taxon>Malacostraca</taxon>
        <taxon>Eumalacostraca</taxon>
        <taxon>Eucarida</taxon>
        <taxon>Decapoda</taxon>
        <taxon>Pleocyemata</taxon>
        <taxon>Brachyura</taxon>
        <taxon>Eubrachyura</taxon>
        <taxon>Portunoidea</taxon>
        <taxon>Portunidae</taxon>
        <taxon>Portuninae</taxon>
        <taxon>Scylla</taxon>
    </lineage>
</organism>
<feature type="domain" description="RUN" evidence="9">
    <location>
        <begin position="814"/>
        <end position="1062"/>
    </location>
</feature>
<dbReference type="PROSITE" id="PS50095">
    <property type="entry name" value="PLAT"/>
    <property type="match status" value="1"/>
</dbReference>
<evidence type="ECO:0008006" key="12">
    <source>
        <dbReference type="Google" id="ProtNLM"/>
    </source>
</evidence>
<evidence type="ECO:0000256" key="3">
    <source>
        <dbReference type="ARBA" id="ARBA00022737"/>
    </source>
</evidence>
<dbReference type="Gene3D" id="1.20.58.900">
    <property type="match status" value="3"/>
</dbReference>
<dbReference type="Pfam" id="PF03456">
    <property type="entry name" value="uDENN"/>
    <property type="match status" value="1"/>
</dbReference>
<evidence type="ECO:0000256" key="4">
    <source>
        <dbReference type="ARBA" id="ARBA00023136"/>
    </source>
</evidence>
<feature type="compositionally biased region" description="Polar residues" evidence="6">
    <location>
        <begin position="137"/>
        <end position="150"/>
    </location>
</feature>
<feature type="region of interest" description="Disordered" evidence="6">
    <location>
        <begin position="452"/>
        <end position="490"/>
    </location>
</feature>
<dbReference type="InterPro" id="IPR047278">
    <property type="entry name" value="DEN5A/B"/>
</dbReference>
<dbReference type="InterPro" id="IPR004012">
    <property type="entry name" value="Run_dom"/>
</dbReference>
<feature type="region of interest" description="Disordered" evidence="6">
    <location>
        <begin position="137"/>
        <end position="162"/>
    </location>
</feature>
<evidence type="ECO:0000256" key="1">
    <source>
        <dbReference type="ARBA" id="ARBA00004370"/>
    </source>
</evidence>
<dbReference type="SMART" id="SM00799">
    <property type="entry name" value="DENN"/>
    <property type="match status" value="1"/>
</dbReference>
<dbReference type="GO" id="GO:0031267">
    <property type="term" value="F:small GTPase binding"/>
    <property type="evidence" value="ECO:0007669"/>
    <property type="project" value="InterPro"/>
</dbReference>
<dbReference type="Pfam" id="PF02759">
    <property type="entry name" value="RUN"/>
    <property type="match status" value="2"/>
</dbReference>
<evidence type="ECO:0000256" key="2">
    <source>
        <dbReference type="ARBA" id="ARBA00006664"/>
    </source>
</evidence>
<dbReference type="FunFam" id="1.20.58.900:FF:000007">
    <property type="entry name" value="DENN domain-containing protein 5B"/>
    <property type="match status" value="1"/>
</dbReference>
<evidence type="ECO:0000259" key="9">
    <source>
        <dbReference type="PROSITE" id="PS50826"/>
    </source>
</evidence>
<evidence type="ECO:0000256" key="6">
    <source>
        <dbReference type="SAM" id="MobiDB-lite"/>
    </source>
</evidence>
<dbReference type="Pfam" id="PF03455">
    <property type="entry name" value="dDENN"/>
    <property type="match status" value="1"/>
</dbReference>
<evidence type="ECO:0000259" key="8">
    <source>
        <dbReference type="PROSITE" id="PS50211"/>
    </source>
</evidence>
<dbReference type="SMART" id="SM00801">
    <property type="entry name" value="dDENN"/>
    <property type="match status" value="1"/>
</dbReference>
<dbReference type="SUPFAM" id="SSF140741">
    <property type="entry name" value="RUN domain-like"/>
    <property type="match status" value="2"/>
</dbReference>
<feature type="region of interest" description="Disordered" evidence="6">
    <location>
        <begin position="860"/>
        <end position="880"/>
    </location>
</feature>